<dbReference type="PANTHER" id="PTHR36220">
    <property type="entry name" value="UNNAMED PRODUCT"/>
    <property type="match status" value="1"/>
</dbReference>
<reference evidence="1" key="1">
    <citation type="submission" date="2018-05" db="EMBL/GenBank/DDBJ databases">
        <authorList>
            <person name="Lanie J.A."/>
            <person name="Ng W.-L."/>
            <person name="Kazmierczak K.M."/>
            <person name="Andrzejewski T.M."/>
            <person name="Davidsen T.M."/>
            <person name="Wayne K.J."/>
            <person name="Tettelin H."/>
            <person name="Glass J.I."/>
            <person name="Rusch D."/>
            <person name="Podicherti R."/>
            <person name="Tsui H.-C.T."/>
            <person name="Winkler M.E."/>
        </authorList>
    </citation>
    <scope>NUCLEOTIDE SEQUENCE</scope>
</reference>
<protein>
    <submittedName>
        <fullName evidence="1">Uncharacterized protein</fullName>
    </submittedName>
</protein>
<gene>
    <name evidence="1" type="ORF">METZ01_LOCUS152702</name>
</gene>
<organism evidence="1">
    <name type="scientific">marine metagenome</name>
    <dbReference type="NCBI Taxonomy" id="408172"/>
    <lineage>
        <taxon>unclassified sequences</taxon>
        <taxon>metagenomes</taxon>
        <taxon>ecological metagenomes</taxon>
    </lineage>
</organism>
<feature type="non-terminal residue" evidence="1">
    <location>
        <position position="1"/>
    </location>
</feature>
<evidence type="ECO:0000313" key="1">
    <source>
        <dbReference type="EMBL" id="SVA99848.1"/>
    </source>
</evidence>
<name>A0A382AE88_9ZZZZ</name>
<sequence length="784" mass="85911">LKAGSINVGTYIRAFTEDYAYVGGWWKIDVGATINTSLGAETNPYLVVQDIIRQGITRTLNEYFNVLGISQNTPSPGVVRTSEIGILSYEKTYSIQGQPVVTGLITDSRFFLRVGPGVMTGKVAGNTVNAWLNTLRDNQNSVFSPNIMGLDFADINKELTINDVWNGWITVDAQADNLGNFYVPIVGDNIKDDTSGSTAEVTYVKTIEFNRLQLFLKNASGIFFQGSDAGAPTDIILLGTPNRKVGVLKEAQIDTLGQGGPYFVFDSGKTLKSTTLADIEVRHFDLEYWFWDESTLDGVARTAEIPGNTNKNYLQVYNIIAGDGYKSAKSNQGAYVIYELGTSGDFEYNGTYIVPDTKDNLGLGSKIEIRKVGDETVAYVGAKGNLISNNAGKIYFIKKSNTKNWWLGTNELYMGVFDPTLTYAEGDLVIYNLELYKAKTNLSPNAWDESFWTLQSTGTDYLGYVPNDTGLTLEGDSTLNQSNLVMFGEQFDINSTGTVIISNLLYGNDAQKVAVYRLQNGYYTYSQTITTPEDSSPNINFANSVSISKDGTIIAIGSPKKDFVNSVDAGIVYTYLQQDGVFVLNQSLVSPDSENSENFGHQLGFDGTTLAVTSLKGDMQVNTAFDSTTTIFDTGATTFYKIMSDSGVVHLFEISGNSLLYAEKFAYANDGIVEFGNNLLVKDNHIYVGLPSLTLPDKNAGTIVDFRKTKGATSWTQTAEGVDQVNVDKIKSVFIYNKRTNVVTTNLDYIDPVLGKIPGVAEEELYYKTYYDPAVYNTATASVV</sequence>
<proteinExistence type="predicted"/>
<accession>A0A382AE88</accession>
<dbReference type="PANTHER" id="PTHR36220:SF1">
    <property type="entry name" value="GAMMA TUBULIN COMPLEX COMPONENT C-TERMINAL DOMAIN-CONTAINING PROTEIN"/>
    <property type="match status" value="1"/>
</dbReference>
<dbReference type="AlphaFoldDB" id="A0A382AE88"/>
<dbReference type="Pfam" id="PF14312">
    <property type="entry name" value="FG-GAP_2"/>
    <property type="match status" value="1"/>
</dbReference>
<dbReference type="InterPro" id="IPR013517">
    <property type="entry name" value="FG-GAP"/>
</dbReference>
<feature type="non-terminal residue" evidence="1">
    <location>
        <position position="784"/>
    </location>
</feature>
<dbReference type="EMBL" id="UINC01025025">
    <property type="protein sequence ID" value="SVA99848.1"/>
    <property type="molecule type" value="Genomic_DNA"/>
</dbReference>